<reference evidence="2 3" key="1">
    <citation type="submission" date="2024-10" db="EMBL/GenBank/DDBJ databases">
        <authorList>
            <person name="Kim D."/>
        </authorList>
    </citation>
    <scope>NUCLEOTIDE SEQUENCE [LARGE SCALE GENOMIC DNA]</scope>
    <source>
        <strain evidence="2">BH-2024</strain>
    </source>
</reference>
<name>A0ABD2LWQ6_9BILA</name>
<proteinExistence type="predicted"/>
<feature type="region of interest" description="Disordered" evidence="1">
    <location>
        <begin position="48"/>
        <end position="99"/>
    </location>
</feature>
<evidence type="ECO:0000313" key="2">
    <source>
        <dbReference type="EMBL" id="KAL3119672.1"/>
    </source>
</evidence>
<organism evidence="2 3">
    <name type="scientific">Heterodera trifolii</name>
    <dbReference type="NCBI Taxonomy" id="157864"/>
    <lineage>
        <taxon>Eukaryota</taxon>
        <taxon>Metazoa</taxon>
        <taxon>Ecdysozoa</taxon>
        <taxon>Nematoda</taxon>
        <taxon>Chromadorea</taxon>
        <taxon>Rhabditida</taxon>
        <taxon>Tylenchina</taxon>
        <taxon>Tylenchomorpha</taxon>
        <taxon>Tylenchoidea</taxon>
        <taxon>Heteroderidae</taxon>
        <taxon>Heteroderinae</taxon>
        <taxon>Heterodera</taxon>
    </lineage>
</organism>
<dbReference type="Proteomes" id="UP001620626">
    <property type="component" value="Unassembled WGS sequence"/>
</dbReference>
<comment type="caution">
    <text evidence="2">The sequence shown here is derived from an EMBL/GenBank/DDBJ whole genome shotgun (WGS) entry which is preliminary data.</text>
</comment>
<dbReference type="EMBL" id="JBICBT010000240">
    <property type="protein sequence ID" value="KAL3119672.1"/>
    <property type="molecule type" value="Genomic_DNA"/>
</dbReference>
<dbReference type="AlphaFoldDB" id="A0ABD2LWQ6"/>
<protein>
    <submittedName>
        <fullName evidence="2">Uncharacterized protein</fullName>
    </submittedName>
</protein>
<accession>A0ABD2LWQ6</accession>
<gene>
    <name evidence="2" type="ORF">niasHT_006758</name>
</gene>
<feature type="region of interest" description="Disordered" evidence="1">
    <location>
        <begin position="1"/>
        <end position="24"/>
    </location>
</feature>
<evidence type="ECO:0000313" key="3">
    <source>
        <dbReference type="Proteomes" id="UP001620626"/>
    </source>
</evidence>
<evidence type="ECO:0000256" key="1">
    <source>
        <dbReference type="SAM" id="MobiDB-lite"/>
    </source>
</evidence>
<sequence>MGDDDDNGLMDGRRRDERQGEKAELRGAVQYKCSCHRSLCRWLFLPSPTIPKDRSSIQKPKSKKRATKGGELRRPGRWGQGTARHLGSANERDEWNGPGSVRRAAKALWPIICCCSSADSFLSLSSPCY</sequence>
<feature type="compositionally biased region" description="Basic and acidic residues" evidence="1">
    <location>
        <begin position="11"/>
        <end position="24"/>
    </location>
</feature>
<keyword evidence="3" id="KW-1185">Reference proteome</keyword>